<dbReference type="GO" id="GO:0044716">
    <property type="term" value="F:8-oxo-GDP phosphatase activity"/>
    <property type="evidence" value="ECO:0007669"/>
    <property type="project" value="TreeGrafter"/>
</dbReference>
<name>A0A1F5KGA9_9BACT</name>
<dbReference type="InterPro" id="IPR020476">
    <property type="entry name" value="Nudix_hydrolase"/>
</dbReference>
<dbReference type="GO" id="GO:0006260">
    <property type="term" value="P:DNA replication"/>
    <property type="evidence" value="ECO:0007669"/>
    <property type="project" value="UniProtKB-KW"/>
</dbReference>
<evidence type="ECO:0000256" key="10">
    <source>
        <dbReference type="ARBA" id="ARBA00035861"/>
    </source>
</evidence>
<dbReference type="Proteomes" id="UP000177328">
    <property type="component" value="Unassembled WGS sequence"/>
</dbReference>
<dbReference type="GO" id="GO:0006281">
    <property type="term" value="P:DNA repair"/>
    <property type="evidence" value="ECO:0007669"/>
    <property type="project" value="UniProtKB-KW"/>
</dbReference>
<comment type="caution">
    <text evidence="14">The sequence shown here is derived from an EMBL/GenBank/DDBJ whole genome shotgun (WGS) entry which is preliminary data.</text>
</comment>
<dbReference type="InterPro" id="IPR020084">
    <property type="entry name" value="NUDIX_hydrolase_CS"/>
</dbReference>
<dbReference type="EC" id="3.6.1.55" evidence="11"/>
<dbReference type="AlphaFoldDB" id="A0A1F5KGA9"/>
<dbReference type="GO" id="GO:0046872">
    <property type="term" value="F:metal ion binding"/>
    <property type="evidence" value="ECO:0007669"/>
    <property type="project" value="UniProtKB-KW"/>
</dbReference>
<evidence type="ECO:0000256" key="4">
    <source>
        <dbReference type="ARBA" id="ARBA00022705"/>
    </source>
</evidence>
<keyword evidence="3" id="KW-0515">Mutator protein</keyword>
<dbReference type="GO" id="GO:0044715">
    <property type="term" value="F:8-oxo-dGDP phosphatase activity"/>
    <property type="evidence" value="ECO:0007669"/>
    <property type="project" value="TreeGrafter"/>
</dbReference>
<sequence>MLYLSKPSKFSPRFEVVGCFVESNEEILFLLRQDGKSEGNKWGVPAGKVDSDESPEIAICRELKEETGLTVPKIKHILKVYVKYSEYDFVFNMYKARLSQRQNILVKKDEHKDYQWVTPKQALGLNLVLDMDSCIKLLYNLDDSLG</sequence>
<dbReference type="InterPro" id="IPR000086">
    <property type="entry name" value="NUDIX_hydrolase_dom"/>
</dbReference>
<evidence type="ECO:0000256" key="2">
    <source>
        <dbReference type="ARBA" id="ARBA00005582"/>
    </source>
</evidence>
<comment type="similarity">
    <text evidence="2 12">Belongs to the Nudix hydrolase family.</text>
</comment>
<evidence type="ECO:0000313" key="15">
    <source>
        <dbReference type="Proteomes" id="UP000177328"/>
    </source>
</evidence>
<dbReference type="PANTHER" id="PTHR47707">
    <property type="entry name" value="8-OXO-DGTP DIPHOSPHATASE"/>
    <property type="match status" value="1"/>
</dbReference>
<dbReference type="PROSITE" id="PS00893">
    <property type="entry name" value="NUDIX_BOX"/>
    <property type="match status" value="1"/>
</dbReference>
<evidence type="ECO:0000259" key="13">
    <source>
        <dbReference type="PROSITE" id="PS51462"/>
    </source>
</evidence>
<dbReference type="Gene3D" id="3.90.79.10">
    <property type="entry name" value="Nucleoside Triphosphate Pyrophosphohydrolase"/>
    <property type="match status" value="1"/>
</dbReference>
<accession>A0A1F5KGA9</accession>
<evidence type="ECO:0000256" key="7">
    <source>
        <dbReference type="ARBA" id="ARBA00022801"/>
    </source>
</evidence>
<dbReference type="InterPro" id="IPR047127">
    <property type="entry name" value="MutT-like"/>
</dbReference>
<reference evidence="14 15" key="1">
    <citation type="journal article" date="2016" name="Nat. Commun.">
        <title>Thousands of microbial genomes shed light on interconnected biogeochemical processes in an aquifer system.</title>
        <authorList>
            <person name="Anantharaman K."/>
            <person name="Brown C.T."/>
            <person name="Hug L.A."/>
            <person name="Sharon I."/>
            <person name="Castelle C.J."/>
            <person name="Probst A.J."/>
            <person name="Thomas B.C."/>
            <person name="Singh A."/>
            <person name="Wilkins M.J."/>
            <person name="Karaoz U."/>
            <person name="Brodie E.L."/>
            <person name="Williams K.H."/>
            <person name="Hubbard S.S."/>
            <person name="Banfield J.F."/>
        </authorList>
    </citation>
    <scope>NUCLEOTIDE SEQUENCE [LARGE SCALE GENOMIC DNA]</scope>
</reference>
<keyword evidence="4" id="KW-0235">DNA replication</keyword>
<dbReference type="GO" id="GO:0008413">
    <property type="term" value="F:8-oxo-7,8-dihydroguanosine triphosphate pyrophosphatase activity"/>
    <property type="evidence" value="ECO:0007669"/>
    <property type="project" value="TreeGrafter"/>
</dbReference>
<dbReference type="PROSITE" id="PS51462">
    <property type="entry name" value="NUDIX"/>
    <property type="match status" value="1"/>
</dbReference>
<dbReference type="PRINTS" id="PR00502">
    <property type="entry name" value="NUDIXFAMILY"/>
</dbReference>
<evidence type="ECO:0000256" key="11">
    <source>
        <dbReference type="ARBA" id="ARBA00038905"/>
    </source>
</evidence>
<comment type="cofactor">
    <cofactor evidence="1">
        <name>Mg(2+)</name>
        <dbReference type="ChEBI" id="CHEBI:18420"/>
    </cofactor>
</comment>
<evidence type="ECO:0000256" key="5">
    <source>
        <dbReference type="ARBA" id="ARBA00022723"/>
    </source>
</evidence>
<organism evidence="14 15">
    <name type="scientific">Candidatus Daviesbacteria bacterium RIFCSPHIGHO2_02_FULL_43_12</name>
    <dbReference type="NCBI Taxonomy" id="1797776"/>
    <lineage>
        <taxon>Bacteria</taxon>
        <taxon>Candidatus Daviesiibacteriota</taxon>
    </lineage>
</organism>
<keyword evidence="6" id="KW-0227">DNA damage</keyword>
<evidence type="ECO:0000256" key="9">
    <source>
        <dbReference type="ARBA" id="ARBA00023204"/>
    </source>
</evidence>
<feature type="domain" description="Nudix hydrolase" evidence="13">
    <location>
        <begin position="12"/>
        <end position="139"/>
    </location>
</feature>
<dbReference type="EMBL" id="MFDD01000014">
    <property type="protein sequence ID" value="OGE39889.1"/>
    <property type="molecule type" value="Genomic_DNA"/>
</dbReference>
<evidence type="ECO:0000256" key="1">
    <source>
        <dbReference type="ARBA" id="ARBA00001946"/>
    </source>
</evidence>
<evidence type="ECO:0000256" key="3">
    <source>
        <dbReference type="ARBA" id="ARBA00022457"/>
    </source>
</evidence>
<dbReference type="GO" id="GO:0035539">
    <property type="term" value="F:8-oxo-7,8-dihydrodeoxyguanosine triphosphate pyrophosphatase activity"/>
    <property type="evidence" value="ECO:0007669"/>
    <property type="project" value="UniProtKB-EC"/>
</dbReference>
<keyword evidence="9" id="KW-0234">DNA repair</keyword>
<keyword evidence="8" id="KW-0460">Magnesium</keyword>
<keyword evidence="7 12" id="KW-0378">Hydrolase</keyword>
<proteinExistence type="inferred from homology"/>
<keyword evidence="5" id="KW-0479">Metal-binding</keyword>
<dbReference type="InterPro" id="IPR015797">
    <property type="entry name" value="NUDIX_hydrolase-like_dom_sf"/>
</dbReference>
<comment type="catalytic activity">
    <reaction evidence="10">
        <text>8-oxo-dGTP + H2O = 8-oxo-dGMP + diphosphate + H(+)</text>
        <dbReference type="Rhea" id="RHEA:31575"/>
        <dbReference type="ChEBI" id="CHEBI:15377"/>
        <dbReference type="ChEBI" id="CHEBI:15378"/>
        <dbReference type="ChEBI" id="CHEBI:33019"/>
        <dbReference type="ChEBI" id="CHEBI:63224"/>
        <dbReference type="ChEBI" id="CHEBI:77896"/>
        <dbReference type="EC" id="3.6.1.55"/>
    </reaction>
</comment>
<dbReference type="PANTHER" id="PTHR47707:SF1">
    <property type="entry name" value="NUDIX HYDROLASE FAMILY PROTEIN"/>
    <property type="match status" value="1"/>
</dbReference>
<evidence type="ECO:0000256" key="12">
    <source>
        <dbReference type="RuleBase" id="RU003476"/>
    </source>
</evidence>
<dbReference type="Pfam" id="PF00293">
    <property type="entry name" value="NUDIX"/>
    <property type="match status" value="1"/>
</dbReference>
<evidence type="ECO:0000256" key="8">
    <source>
        <dbReference type="ARBA" id="ARBA00022842"/>
    </source>
</evidence>
<protein>
    <recommendedName>
        <fullName evidence="11">8-oxo-dGTP diphosphatase</fullName>
        <ecNumber evidence="11">3.6.1.55</ecNumber>
    </recommendedName>
</protein>
<gene>
    <name evidence="14" type="ORF">A3D25_03705</name>
</gene>
<dbReference type="SUPFAM" id="SSF55811">
    <property type="entry name" value="Nudix"/>
    <property type="match status" value="1"/>
</dbReference>
<evidence type="ECO:0000256" key="6">
    <source>
        <dbReference type="ARBA" id="ARBA00022763"/>
    </source>
</evidence>
<evidence type="ECO:0000313" key="14">
    <source>
        <dbReference type="EMBL" id="OGE39889.1"/>
    </source>
</evidence>